<reference evidence="1" key="1">
    <citation type="submission" date="2022-10" db="EMBL/GenBank/DDBJ databases">
        <title>The complete genomes of actinobacterial strains from the NBC collection.</title>
        <authorList>
            <person name="Joergensen T.S."/>
            <person name="Alvarez Arevalo M."/>
            <person name="Sterndorff E.B."/>
            <person name="Faurdal D."/>
            <person name="Vuksanovic O."/>
            <person name="Mourched A.-S."/>
            <person name="Charusanti P."/>
            <person name="Shaw S."/>
            <person name="Blin K."/>
            <person name="Weber T."/>
        </authorList>
    </citation>
    <scope>NUCLEOTIDE SEQUENCE</scope>
    <source>
        <strain evidence="1">NBC 01771</strain>
    </source>
</reference>
<protein>
    <submittedName>
        <fullName evidence="1">Replication-relaxation family protein</fullName>
    </submittedName>
</protein>
<accession>A0ACD4ZCG7</accession>
<evidence type="ECO:0000313" key="1">
    <source>
        <dbReference type="EMBL" id="WSB95835.1"/>
    </source>
</evidence>
<evidence type="ECO:0000313" key="2">
    <source>
        <dbReference type="Proteomes" id="UP001348369"/>
    </source>
</evidence>
<dbReference type="EMBL" id="CP109109">
    <property type="protein sequence ID" value="WSB95835.1"/>
    <property type="molecule type" value="Genomic_DNA"/>
</dbReference>
<name>A0ACD4ZCG7_9ACTN</name>
<organism evidence="1 2">
    <name type="scientific">Streptomyces scopuliridis</name>
    <dbReference type="NCBI Taxonomy" id="452529"/>
    <lineage>
        <taxon>Bacteria</taxon>
        <taxon>Bacillati</taxon>
        <taxon>Actinomycetota</taxon>
        <taxon>Actinomycetes</taxon>
        <taxon>Kitasatosporales</taxon>
        <taxon>Streptomycetaceae</taxon>
        <taxon>Streptomyces</taxon>
    </lineage>
</organism>
<proteinExistence type="predicted"/>
<sequence>MAQVITAEDADGRSYARRAMKKPAELGLAATNGKDGQHPIRNLTPVEQKALAEGNELLPRPKAGTGAKAVKAGFGPHGVAVTDTILAYGSRRSLTDRLAAGGEPRHQGDRPELQHRRRPRPAHSDQRGPPLRARQRHYAPDTPRT</sequence>
<gene>
    <name evidence="1" type="ORF">OG835_01555</name>
</gene>
<keyword evidence="2" id="KW-1185">Reference proteome</keyword>
<dbReference type="Proteomes" id="UP001348369">
    <property type="component" value="Chromosome"/>
</dbReference>